<proteinExistence type="predicted"/>
<protein>
    <submittedName>
        <fullName evidence="1">Uncharacterized protein</fullName>
    </submittedName>
</protein>
<sequence length="38" mass="4396">MWCRGKTCVPALFFINNSRANTGIRPYKKMYDTGRSVI</sequence>
<organism evidence="1 2">
    <name type="scientific">Candidatus Electrothrix aarhusensis</name>
    <dbReference type="NCBI Taxonomy" id="1859131"/>
    <lineage>
        <taxon>Bacteria</taxon>
        <taxon>Pseudomonadati</taxon>
        <taxon>Thermodesulfobacteriota</taxon>
        <taxon>Desulfobulbia</taxon>
        <taxon>Desulfobulbales</taxon>
        <taxon>Desulfobulbaceae</taxon>
        <taxon>Candidatus Electrothrix</taxon>
    </lineage>
</organism>
<dbReference type="EMBL" id="MTKO01000030">
    <property type="protein sequence ID" value="RWX47633.1"/>
    <property type="molecule type" value="Genomic_DNA"/>
</dbReference>
<keyword evidence="2" id="KW-1185">Reference proteome</keyword>
<accession>A0A3S3RTI1</accession>
<dbReference type="AlphaFoldDB" id="A0A3S3RTI1"/>
<name>A0A3S3RTI1_9BACT</name>
<comment type="caution">
    <text evidence="1">The sequence shown here is derived from an EMBL/GenBank/DDBJ whole genome shotgun (WGS) entry which is preliminary data.</text>
</comment>
<evidence type="ECO:0000313" key="2">
    <source>
        <dbReference type="Proteomes" id="UP000287853"/>
    </source>
</evidence>
<evidence type="ECO:0000313" key="1">
    <source>
        <dbReference type="EMBL" id="RWX47633.1"/>
    </source>
</evidence>
<dbReference type="Proteomes" id="UP000287853">
    <property type="component" value="Unassembled WGS sequence"/>
</dbReference>
<reference evidence="1 2" key="1">
    <citation type="submission" date="2017-01" db="EMBL/GenBank/DDBJ databases">
        <title>The cable genome- insights into the physiology and evolution of filamentous bacteria capable of sulfide oxidation via long distance electron transfer.</title>
        <authorList>
            <person name="Schreiber L."/>
            <person name="Bjerg J.T."/>
            <person name="Boggild A."/>
            <person name="Van De Vossenberg J."/>
            <person name="Meysman F."/>
            <person name="Nielsen L.P."/>
            <person name="Schramm A."/>
            <person name="Kjeldsen K.U."/>
        </authorList>
    </citation>
    <scope>NUCLEOTIDE SEQUENCE [LARGE SCALE GENOMIC DNA]</scope>
    <source>
        <strain evidence="1">MCF</strain>
    </source>
</reference>
<gene>
    <name evidence="1" type="ORF">H206_06160</name>
</gene>